<protein>
    <recommendedName>
        <fullName evidence="5">Flagellar hook-associated protein 2</fullName>
        <shortName evidence="5">HAP2</shortName>
    </recommendedName>
    <alternativeName>
        <fullName evidence="5">Flagellar cap protein</fullName>
    </alternativeName>
</protein>
<keyword evidence="8" id="KW-0966">Cell projection</keyword>
<proteinExistence type="inferred from homology"/>
<name>A0A0N9UR93_SPHMC</name>
<keyword evidence="5" id="KW-0964">Secreted</keyword>
<accession>A0A0N9UR93</accession>
<dbReference type="InterPro" id="IPR040026">
    <property type="entry name" value="FliD"/>
</dbReference>
<keyword evidence="8" id="KW-0969">Cilium</keyword>
<feature type="domain" description="Flagellar hook-associated protein 2 C-terminal" evidence="7">
    <location>
        <begin position="218"/>
        <end position="433"/>
    </location>
</feature>
<comment type="subcellular location">
    <subcellularLocation>
        <location evidence="5">Secreted</location>
    </subcellularLocation>
    <subcellularLocation>
        <location evidence="5">Bacterial flagellum</location>
    </subcellularLocation>
</comment>
<dbReference type="AlphaFoldDB" id="A0A0N9UR93"/>
<dbReference type="KEGG" id="smag:AN936_19505"/>
<dbReference type="GO" id="GO:0009424">
    <property type="term" value="C:bacterial-type flagellum hook"/>
    <property type="evidence" value="ECO:0007669"/>
    <property type="project" value="UniProtKB-UniRule"/>
</dbReference>
<keyword evidence="8" id="KW-0282">Flagellum</keyword>
<dbReference type="Pfam" id="PF02465">
    <property type="entry name" value="FliD_N"/>
    <property type="match status" value="1"/>
</dbReference>
<evidence type="ECO:0000256" key="3">
    <source>
        <dbReference type="ARBA" id="ARBA00023054"/>
    </source>
</evidence>
<keyword evidence="3 5" id="KW-0175">Coiled coil</keyword>
<dbReference type="PANTHER" id="PTHR30288:SF0">
    <property type="entry name" value="FLAGELLAR HOOK-ASSOCIATED PROTEIN 2"/>
    <property type="match status" value="1"/>
</dbReference>
<evidence type="ECO:0000259" key="7">
    <source>
        <dbReference type="Pfam" id="PF07195"/>
    </source>
</evidence>
<dbReference type="Pfam" id="PF07195">
    <property type="entry name" value="FliD_C"/>
    <property type="match status" value="1"/>
</dbReference>
<dbReference type="Proteomes" id="UP000058074">
    <property type="component" value="Chromosome"/>
</dbReference>
<dbReference type="InterPro" id="IPR010809">
    <property type="entry name" value="FliD_C"/>
</dbReference>
<evidence type="ECO:0000256" key="4">
    <source>
        <dbReference type="ARBA" id="ARBA00023143"/>
    </source>
</evidence>
<dbReference type="InterPro" id="IPR003481">
    <property type="entry name" value="FliD_N"/>
</dbReference>
<comment type="similarity">
    <text evidence="1 5">Belongs to the FliD family.</text>
</comment>
<dbReference type="GO" id="GO:0007155">
    <property type="term" value="P:cell adhesion"/>
    <property type="evidence" value="ECO:0007669"/>
    <property type="project" value="InterPro"/>
</dbReference>
<dbReference type="GO" id="GO:0005576">
    <property type="term" value="C:extracellular region"/>
    <property type="evidence" value="ECO:0007669"/>
    <property type="project" value="UniProtKB-SubCell"/>
</dbReference>
<feature type="domain" description="Flagellar hook-associated protein 2 N-terminal" evidence="6">
    <location>
        <begin position="13"/>
        <end position="111"/>
    </location>
</feature>
<sequence length="458" mass="47498">MVSSIANSLGFGSGIDTKQLVTDLAAASREPKIERVTQLTQQNQTRISALAQARSNLDGFADSLSQMVSDGTLRSTPTVSDDSILSATSRAGLSADSFAATIEVTQLARAQTAYSGVVADKAAAIGTGTMTLTVGGVNKTITIDATNNSLDGLAKAINASGAGVAASIVADEGGHRIILKGPTGEAGAFTLTVDSGADPGLATFSYGSGGAMTLGQSAANAEFKIDGVAFSRASNIVDDVVPGMSLTLKKAAPGQPVDIGASRPLDMIKQTVGDFVDVYNQLKKSLQSASAMSGPTTGLRELERELQALVGKVLTSHGSINKLSDIGIGSTKDGLLSLDSAKLEKALAADAGAVEALFNPRRDATHTETTDPGIAFALDAIRDKAVATDGVIDRVTKSLDARKEALAEQLGKIEEREDSYRARLEKQFGGLDAKLAAFKATQTYLEQQIEMWNNQNNN</sequence>
<reference evidence="8 9" key="1">
    <citation type="journal article" date="2015" name="Genome Announc.">
        <title>Complete Genome Sequence of Polypropylene Glycol- and Polyethylene Glycol-Degrading Sphingopyxis macrogoltabida Strain EY-1.</title>
        <authorList>
            <person name="Ohtsubo Y."/>
            <person name="Nagata Y."/>
            <person name="Numata M."/>
            <person name="Tsuchikane K."/>
            <person name="Hosoyama A."/>
            <person name="Yamazoe A."/>
            <person name="Tsuda M."/>
            <person name="Fujita N."/>
            <person name="Kawai F."/>
        </authorList>
    </citation>
    <scope>NUCLEOTIDE SEQUENCE [LARGE SCALE GENOMIC DNA]</scope>
    <source>
        <strain evidence="8 9">EY-1</strain>
    </source>
</reference>
<gene>
    <name evidence="8" type="ORF">AN936_19505</name>
</gene>
<organism evidence="8 9">
    <name type="scientific">Sphingopyxis macrogoltabida</name>
    <name type="common">Sphingomonas macrogoltabidus</name>
    <dbReference type="NCBI Taxonomy" id="33050"/>
    <lineage>
        <taxon>Bacteria</taxon>
        <taxon>Pseudomonadati</taxon>
        <taxon>Pseudomonadota</taxon>
        <taxon>Alphaproteobacteria</taxon>
        <taxon>Sphingomonadales</taxon>
        <taxon>Sphingomonadaceae</taxon>
        <taxon>Sphingopyxis</taxon>
    </lineage>
</organism>
<dbReference type="GO" id="GO:0071973">
    <property type="term" value="P:bacterial-type flagellum-dependent cell motility"/>
    <property type="evidence" value="ECO:0007669"/>
    <property type="project" value="TreeGrafter"/>
</dbReference>
<evidence type="ECO:0000256" key="5">
    <source>
        <dbReference type="RuleBase" id="RU362066"/>
    </source>
</evidence>
<keyword evidence="4 5" id="KW-0975">Bacterial flagellum</keyword>
<dbReference type="PANTHER" id="PTHR30288">
    <property type="entry name" value="FLAGELLAR CAP/ASSEMBLY PROTEIN FLID"/>
    <property type="match status" value="1"/>
</dbReference>
<evidence type="ECO:0000259" key="6">
    <source>
        <dbReference type="Pfam" id="PF02465"/>
    </source>
</evidence>
<comment type="subunit">
    <text evidence="2 5">Homopentamer.</text>
</comment>
<dbReference type="PATRIC" id="fig|33050.5.peg.4047"/>
<dbReference type="GO" id="GO:0009421">
    <property type="term" value="C:bacterial-type flagellum filament cap"/>
    <property type="evidence" value="ECO:0007669"/>
    <property type="project" value="InterPro"/>
</dbReference>
<comment type="function">
    <text evidence="5">Required for morphogenesis and for the elongation of the flagellar filament by facilitating polymerization of the flagellin monomers at the tip of growing filament. Forms a capping structure, which prevents flagellin subunits (transported through the central channel of the flagellum) from leaking out without polymerization at the distal end.</text>
</comment>
<evidence type="ECO:0000256" key="2">
    <source>
        <dbReference type="ARBA" id="ARBA00011255"/>
    </source>
</evidence>
<dbReference type="OrthoDB" id="7388356at2"/>
<dbReference type="EMBL" id="CP012700">
    <property type="protein sequence ID" value="ALH82464.1"/>
    <property type="molecule type" value="Genomic_DNA"/>
</dbReference>
<evidence type="ECO:0000313" key="8">
    <source>
        <dbReference type="EMBL" id="ALH82464.1"/>
    </source>
</evidence>
<dbReference type="RefSeq" id="WP_054589511.1">
    <property type="nucleotide sequence ID" value="NZ_CP012700.1"/>
</dbReference>
<evidence type="ECO:0000313" key="9">
    <source>
        <dbReference type="Proteomes" id="UP000058074"/>
    </source>
</evidence>
<feature type="coiled-coil region" evidence="5">
    <location>
        <begin position="396"/>
        <end position="423"/>
    </location>
</feature>
<evidence type="ECO:0000256" key="1">
    <source>
        <dbReference type="ARBA" id="ARBA00009764"/>
    </source>
</evidence>